<feature type="transmembrane region" description="Helical" evidence="5">
    <location>
        <begin position="131"/>
        <end position="152"/>
    </location>
</feature>
<dbReference type="InterPro" id="IPR036388">
    <property type="entry name" value="WH-like_DNA-bd_sf"/>
</dbReference>
<comment type="caution">
    <text evidence="7">The sequence shown here is derived from an EMBL/GenBank/DDBJ whole genome shotgun (WGS) entry which is preliminary data.</text>
</comment>
<feature type="transmembrane region" description="Helical" evidence="5">
    <location>
        <begin position="97"/>
        <end position="119"/>
    </location>
</feature>
<dbReference type="EMBL" id="PPTS01000002">
    <property type="protein sequence ID" value="RDB66501.1"/>
    <property type="molecule type" value="Genomic_DNA"/>
</dbReference>
<protein>
    <recommendedName>
        <fullName evidence="6">HTH luxR-type domain-containing protein</fullName>
    </recommendedName>
</protein>
<dbReference type="PANTHER" id="PTHR44688">
    <property type="entry name" value="DNA-BINDING TRANSCRIPTIONAL ACTIVATOR DEVR_DOSR"/>
    <property type="match status" value="1"/>
</dbReference>
<dbReference type="PANTHER" id="PTHR44688:SF16">
    <property type="entry name" value="DNA-BINDING TRANSCRIPTIONAL ACTIVATOR DEVR_DOSR"/>
    <property type="match status" value="1"/>
</dbReference>
<dbReference type="AlphaFoldDB" id="A0A369M427"/>
<dbReference type="GO" id="GO:0006355">
    <property type="term" value="P:regulation of DNA-templated transcription"/>
    <property type="evidence" value="ECO:0007669"/>
    <property type="project" value="InterPro"/>
</dbReference>
<dbReference type="RefSeq" id="WP_114568520.1">
    <property type="nucleotide sequence ID" value="NZ_CABMMS010000002.1"/>
</dbReference>
<dbReference type="InterPro" id="IPR016032">
    <property type="entry name" value="Sig_transdc_resp-reg_C-effctor"/>
</dbReference>
<feature type="transmembrane region" description="Helical" evidence="5">
    <location>
        <begin position="233"/>
        <end position="251"/>
    </location>
</feature>
<evidence type="ECO:0000259" key="6">
    <source>
        <dbReference type="PROSITE" id="PS50043"/>
    </source>
</evidence>
<dbReference type="SUPFAM" id="SSF46894">
    <property type="entry name" value="C-terminal effector domain of the bipartite response regulators"/>
    <property type="match status" value="1"/>
</dbReference>
<dbReference type="Pfam" id="PF00196">
    <property type="entry name" value="GerE"/>
    <property type="match status" value="1"/>
</dbReference>
<gene>
    <name evidence="7" type="ORF">C1877_04805</name>
</gene>
<keyword evidence="2" id="KW-0238">DNA-binding</keyword>
<feature type="transmembrane region" description="Helical" evidence="5">
    <location>
        <begin position="158"/>
        <end position="177"/>
    </location>
</feature>
<evidence type="ECO:0000256" key="2">
    <source>
        <dbReference type="ARBA" id="ARBA00023125"/>
    </source>
</evidence>
<dbReference type="PROSITE" id="PS50043">
    <property type="entry name" value="HTH_LUXR_2"/>
    <property type="match status" value="1"/>
</dbReference>
<feature type="transmembrane region" description="Helical" evidence="5">
    <location>
        <begin position="349"/>
        <end position="372"/>
    </location>
</feature>
<accession>A0A369M427</accession>
<evidence type="ECO:0000313" key="8">
    <source>
        <dbReference type="Proteomes" id="UP000254000"/>
    </source>
</evidence>
<organism evidence="7 8">
    <name type="scientific">Gordonibacter pamelaeae</name>
    <dbReference type="NCBI Taxonomy" id="471189"/>
    <lineage>
        <taxon>Bacteria</taxon>
        <taxon>Bacillati</taxon>
        <taxon>Actinomycetota</taxon>
        <taxon>Coriobacteriia</taxon>
        <taxon>Eggerthellales</taxon>
        <taxon>Eggerthellaceae</taxon>
        <taxon>Gordonibacter</taxon>
    </lineage>
</organism>
<proteinExistence type="predicted"/>
<sequence length="546" mass="56191">MSVEKAKTLLRSLRWHHLGFAFVWAITFAGLAVPDGFAGQRLFSLSDQLCALAAVGAAVLYERRRMPFPPRSALMVGVLLAAGSAAYYLAANGIVPVLPGSLAAGVLVGLALGSSYVLWQQFFASEGASRTAVFIPLSALLSVALSVLLALLPDAARALCSVVVLPAAAAVSLGRCLREIVPADPRPRMTGTAAAATVRMLWKPVFCTCAIGFVWKLVSHLFAVPGGITSPPVLAGMALAVAVVVLIELLSETGFAVLRVYQILFPLVTGAFLLPTLLGVQFAPFASGMLLFGFEIVNLLLIVTCAVYASERSLPSTQVYALCVGPTLAAMLAGDVVGTGLSPLAAYDFALAVNVLFVCVYALSLVLFCLAFTRKGRRGRAAAEAEHDMAVVGAAAFLPADVLAAGAAGCSAATGPDAVAGSAAGASGASASAAAGEPGPRAGAAGASSGVGAEADPESLPGGGTATAPGADSIATLIERRMDALDLDEPFSPREREVVALVLRGNNVPAIARKLYISENTARDHMKSIYRKADVHSRQELIDLFD</sequence>
<evidence type="ECO:0000256" key="4">
    <source>
        <dbReference type="SAM" id="MobiDB-lite"/>
    </source>
</evidence>
<feature type="transmembrane region" description="Helical" evidence="5">
    <location>
        <begin position="289"/>
        <end position="307"/>
    </location>
</feature>
<feature type="transmembrane region" description="Helical" evidence="5">
    <location>
        <begin position="198"/>
        <end position="218"/>
    </location>
</feature>
<feature type="transmembrane region" description="Helical" evidence="5">
    <location>
        <begin position="42"/>
        <end position="61"/>
    </location>
</feature>
<dbReference type="GO" id="GO:0003677">
    <property type="term" value="F:DNA binding"/>
    <property type="evidence" value="ECO:0007669"/>
    <property type="project" value="UniProtKB-KW"/>
</dbReference>
<dbReference type="PRINTS" id="PR00038">
    <property type="entry name" value="HTHLUXR"/>
</dbReference>
<dbReference type="SMART" id="SM00421">
    <property type="entry name" value="HTH_LUXR"/>
    <property type="match status" value="1"/>
</dbReference>
<feature type="domain" description="HTH luxR-type" evidence="6">
    <location>
        <begin position="484"/>
        <end position="546"/>
    </location>
</feature>
<dbReference type="InterPro" id="IPR000792">
    <property type="entry name" value="Tscrpt_reg_LuxR_C"/>
</dbReference>
<keyword evidence="5" id="KW-1133">Transmembrane helix</keyword>
<evidence type="ECO:0000256" key="5">
    <source>
        <dbReference type="SAM" id="Phobius"/>
    </source>
</evidence>
<name>A0A369M427_9ACTN</name>
<feature type="transmembrane region" description="Helical" evidence="5">
    <location>
        <begin position="319"/>
        <end position="337"/>
    </location>
</feature>
<evidence type="ECO:0000256" key="3">
    <source>
        <dbReference type="ARBA" id="ARBA00023163"/>
    </source>
</evidence>
<keyword evidence="1" id="KW-0805">Transcription regulation</keyword>
<dbReference type="GeneID" id="97354799"/>
<reference evidence="7 8" key="1">
    <citation type="journal article" date="2018" name="Elife">
        <title>Discovery and characterization of a prevalent human gut bacterial enzyme sufficient for the inactivation of a family of plant toxins.</title>
        <authorList>
            <person name="Koppel N."/>
            <person name="Bisanz J.E."/>
            <person name="Pandelia M.E."/>
            <person name="Turnbaugh P.J."/>
            <person name="Balskus E.P."/>
        </authorList>
    </citation>
    <scope>NUCLEOTIDE SEQUENCE [LARGE SCALE GENOMIC DNA]</scope>
    <source>
        <strain evidence="7 8">3C</strain>
    </source>
</reference>
<keyword evidence="5" id="KW-0812">Transmembrane</keyword>
<evidence type="ECO:0000313" key="7">
    <source>
        <dbReference type="EMBL" id="RDB66501.1"/>
    </source>
</evidence>
<feature type="region of interest" description="Disordered" evidence="4">
    <location>
        <begin position="430"/>
        <end position="470"/>
    </location>
</feature>
<feature type="compositionally biased region" description="Low complexity" evidence="4">
    <location>
        <begin position="430"/>
        <end position="454"/>
    </location>
</feature>
<keyword evidence="5" id="KW-0472">Membrane</keyword>
<dbReference type="Proteomes" id="UP000254000">
    <property type="component" value="Unassembled WGS sequence"/>
</dbReference>
<dbReference type="OrthoDB" id="3174757at2"/>
<dbReference type="CDD" id="cd06170">
    <property type="entry name" value="LuxR_C_like"/>
    <property type="match status" value="1"/>
</dbReference>
<keyword evidence="8" id="KW-1185">Reference proteome</keyword>
<feature type="transmembrane region" description="Helical" evidence="5">
    <location>
        <begin position="73"/>
        <end position="91"/>
    </location>
</feature>
<keyword evidence="3" id="KW-0804">Transcription</keyword>
<feature type="transmembrane region" description="Helical" evidence="5">
    <location>
        <begin position="263"/>
        <end position="283"/>
    </location>
</feature>
<dbReference type="Gene3D" id="1.10.10.10">
    <property type="entry name" value="Winged helix-like DNA-binding domain superfamily/Winged helix DNA-binding domain"/>
    <property type="match status" value="1"/>
</dbReference>
<evidence type="ECO:0000256" key="1">
    <source>
        <dbReference type="ARBA" id="ARBA00023015"/>
    </source>
</evidence>